<dbReference type="Proteomes" id="UP000515220">
    <property type="component" value="Chromosome"/>
</dbReference>
<dbReference type="PANTHER" id="PTHR37829">
    <property type="entry name" value="PHAGE-LIKE ELEMENT PBSX PROTEIN XKDT"/>
    <property type="match status" value="1"/>
</dbReference>
<dbReference type="PANTHER" id="PTHR37829:SF3">
    <property type="entry name" value="PROTEIN JAYE-RELATED"/>
    <property type="match status" value="1"/>
</dbReference>
<reference evidence="3 4" key="1">
    <citation type="submission" date="2020-07" db="EMBL/GenBank/DDBJ databases">
        <title>Complete Genome Sequence of an acetic acid bacterium, Acetobacter aceti JCM20276.</title>
        <authorList>
            <person name="Hirose Y."/>
            <person name="Mihara H."/>
        </authorList>
    </citation>
    <scope>NUCLEOTIDE SEQUENCE [LARGE SCALE GENOMIC DNA]</scope>
    <source>
        <strain evidence="3 4">JCM20276</strain>
    </source>
</reference>
<sequence>MNLSLQNFSTLVSNSCTAAQSACSSLMDFTTGSVSRSIFEANATVALWIQYLILQTLSVTRLGTSFGDDVDSWIAQFGIARLPAAAATTTETFICLTPDSSSATVPVGAIVKSSDGSVLFSVIKDQSNPSWSESSNGYIRQNGVASITCPVECTVAGSIGNVMSGVLNTLGTQISGIDTCTNLSSVSNGYDEETDESVKSRINLWFSSLSSATLSSIEYAIESTSPNIFYQIIENKDPSGYYRPGFFYVVVDDGSGNISSDSINKIATAIEAVRACGVEFSVIASTTIPVSVVVPITVKTGTDTTSIESTITTSLSDYINSLTVGAVCSYTKISSVVFSASENIVESIGVITVNQQSIDVGGQTGTVVRLKDVEFSVSYT</sequence>
<organism evidence="3 4">
    <name type="scientific">Acetobacter aceti</name>
    <dbReference type="NCBI Taxonomy" id="435"/>
    <lineage>
        <taxon>Bacteria</taxon>
        <taxon>Pseudomonadati</taxon>
        <taxon>Pseudomonadota</taxon>
        <taxon>Alphaproteobacteria</taxon>
        <taxon>Acetobacterales</taxon>
        <taxon>Acetobacteraceae</taxon>
        <taxon>Acetobacter</taxon>
        <taxon>Acetobacter subgen. Acetobacter</taxon>
    </lineage>
</organism>
<gene>
    <name evidence="3" type="ORF">AAJCM20276_27710</name>
</gene>
<protein>
    <recommendedName>
        <fullName evidence="2">Baseplate protein J-like barrel domain-containing protein</fullName>
    </recommendedName>
</protein>
<dbReference type="InterPro" id="IPR006949">
    <property type="entry name" value="Barrel_Baseplate_J-like"/>
</dbReference>
<keyword evidence="1" id="KW-0732">Signal</keyword>
<evidence type="ECO:0000256" key="1">
    <source>
        <dbReference type="SAM" id="SignalP"/>
    </source>
</evidence>
<feature type="signal peptide" evidence="1">
    <location>
        <begin position="1"/>
        <end position="18"/>
    </location>
</feature>
<dbReference type="AlphaFoldDB" id="A0A6S6PGL5"/>
<evidence type="ECO:0000313" key="3">
    <source>
        <dbReference type="EMBL" id="BCI68147.1"/>
    </source>
</evidence>
<evidence type="ECO:0000259" key="2">
    <source>
        <dbReference type="Pfam" id="PF04865"/>
    </source>
</evidence>
<evidence type="ECO:0000313" key="4">
    <source>
        <dbReference type="Proteomes" id="UP000515220"/>
    </source>
</evidence>
<dbReference type="InterPro" id="IPR052399">
    <property type="entry name" value="Phage_Baseplate_Assmbl_Protein"/>
</dbReference>
<dbReference type="RefSeq" id="WP_099348053.1">
    <property type="nucleotide sequence ID" value="NZ_AP023326.1"/>
</dbReference>
<proteinExistence type="predicted"/>
<feature type="chain" id="PRO_5028155314" description="Baseplate protein J-like barrel domain-containing protein" evidence="1">
    <location>
        <begin position="19"/>
        <end position="380"/>
    </location>
</feature>
<feature type="domain" description="Baseplate protein J-like barrel" evidence="2">
    <location>
        <begin position="101"/>
        <end position="189"/>
    </location>
</feature>
<name>A0A6S6PGL5_ACEAC</name>
<accession>A0A6S6PGL5</accession>
<dbReference type="EMBL" id="AP023326">
    <property type="protein sequence ID" value="BCI68147.1"/>
    <property type="molecule type" value="Genomic_DNA"/>
</dbReference>
<dbReference type="Pfam" id="PF04865">
    <property type="entry name" value="Baseplate_J"/>
    <property type="match status" value="1"/>
</dbReference>